<dbReference type="InterPro" id="IPR012218">
    <property type="entry name" value="Cyt_c_BACSU-c550-type"/>
</dbReference>
<feature type="region of interest" description="Disordered" evidence="8">
    <location>
        <begin position="20"/>
        <end position="54"/>
    </location>
</feature>
<evidence type="ECO:0000256" key="8">
    <source>
        <dbReference type="SAM" id="MobiDB-lite"/>
    </source>
</evidence>
<keyword evidence="1" id="KW-0813">Transport</keyword>
<keyword evidence="12" id="KW-1185">Reference proteome</keyword>
<feature type="signal peptide" evidence="9">
    <location>
        <begin position="1"/>
        <end position="20"/>
    </location>
</feature>
<keyword evidence="9" id="KW-0732">Signal</keyword>
<dbReference type="PIRSF" id="PIRSF000025">
    <property type="entry name" value="Cytc_Bsub_c550"/>
    <property type="match status" value="1"/>
</dbReference>
<dbReference type="GO" id="GO:0009055">
    <property type="term" value="F:electron transfer activity"/>
    <property type="evidence" value="ECO:0007669"/>
    <property type="project" value="InterPro"/>
</dbReference>
<dbReference type="InterPro" id="IPR054782">
    <property type="entry name" value="Cytochro_C551"/>
</dbReference>
<dbReference type="GO" id="GO:0016020">
    <property type="term" value="C:membrane"/>
    <property type="evidence" value="ECO:0007669"/>
    <property type="project" value="InterPro"/>
</dbReference>
<dbReference type="InterPro" id="IPR036909">
    <property type="entry name" value="Cyt_c-like_dom_sf"/>
</dbReference>
<evidence type="ECO:0000256" key="9">
    <source>
        <dbReference type="SAM" id="SignalP"/>
    </source>
</evidence>
<dbReference type="Proteomes" id="UP000269301">
    <property type="component" value="Unassembled WGS sequence"/>
</dbReference>
<evidence type="ECO:0000256" key="5">
    <source>
        <dbReference type="ARBA" id="ARBA00023004"/>
    </source>
</evidence>
<dbReference type="EMBL" id="RBZP01000002">
    <property type="protein sequence ID" value="RKQ35881.1"/>
    <property type="molecule type" value="Genomic_DNA"/>
</dbReference>
<dbReference type="NCBIfam" id="NF045774">
    <property type="entry name" value="cytochro_C551"/>
    <property type="match status" value="1"/>
</dbReference>
<evidence type="ECO:0000259" key="10">
    <source>
        <dbReference type="PROSITE" id="PS51007"/>
    </source>
</evidence>
<gene>
    <name evidence="11" type="ORF">D8M06_04640</name>
</gene>
<comment type="caution">
    <text evidence="11">The sequence shown here is derived from an EMBL/GenBank/DDBJ whole genome shotgun (WGS) entry which is preliminary data.</text>
</comment>
<evidence type="ECO:0000256" key="6">
    <source>
        <dbReference type="PIRSR" id="PIRSR000025-1"/>
    </source>
</evidence>
<dbReference type="AlphaFoldDB" id="A0A495A9D8"/>
<evidence type="ECO:0000313" key="12">
    <source>
        <dbReference type="Proteomes" id="UP000269301"/>
    </source>
</evidence>
<dbReference type="Pfam" id="PF13442">
    <property type="entry name" value="Cytochrome_CBB3"/>
    <property type="match status" value="1"/>
</dbReference>
<feature type="binding site" description="covalent" evidence="6">
    <location>
        <position position="66"/>
    </location>
    <ligand>
        <name>heme c</name>
        <dbReference type="ChEBI" id="CHEBI:61717"/>
    </ligand>
</feature>
<feature type="domain" description="Cytochrome c" evidence="10">
    <location>
        <begin position="50"/>
        <end position="124"/>
    </location>
</feature>
<protein>
    <submittedName>
        <fullName evidence="11">Cytochrome c</fullName>
    </submittedName>
</protein>
<evidence type="ECO:0000256" key="2">
    <source>
        <dbReference type="ARBA" id="ARBA00022617"/>
    </source>
</evidence>
<keyword evidence="5 7" id="KW-0408">Iron</keyword>
<dbReference type="PROSITE" id="PS51007">
    <property type="entry name" value="CYTC"/>
    <property type="match status" value="1"/>
</dbReference>
<evidence type="ECO:0000256" key="7">
    <source>
        <dbReference type="PIRSR" id="PIRSR000025-2"/>
    </source>
</evidence>
<reference evidence="11 12" key="1">
    <citation type="journal article" date="2016" name="Int. J. Syst. Evol. Microbiol.">
        <title>Oceanobacillus halophilus sp. nov., a novel moderately halophilic bacterium from a hypersaline lake.</title>
        <authorList>
            <person name="Amoozegar M.A."/>
            <person name="Bagheri M."/>
            <person name="Makhdoumi A."/>
            <person name="Nikou M.M."/>
            <person name="Fazeli S.A.S."/>
            <person name="Schumann P."/>
            <person name="Sproer C."/>
            <person name="Sanchez-Porro C."/>
            <person name="Ventosa A."/>
        </authorList>
    </citation>
    <scope>NUCLEOTIDE SEQUENCE [LARGE SCALE GENOMIC DNA]</scope>
    <source>
        <strain evidence="11 12">DSM 23996</strain>
    </source>
</reference>
<evidence type="ECO:0000256" key="3">
    <source>
        <dbReference type="ARBA" id="ARBA00022723"/>
    </source>
</evidence>
<dbReference type="PANTHER" id="PTHR37823:SF4">
    <property type="entry name" value="MENAQUINOL-CYTOCHROME C REDUCTASE CYTOCHROME B_C SUBUNIT"/>
    <property type="match status" value="1"/>
</dbReference>
<dbReference type="GO" id="GO:0005506">
    <property type="term" value="F:iron ion binding"/>
    <property type="evidence" value="ECO:0007669"/>
    <property type="project" value="InterPro"/>
</dbReference>
<keyword evidence="4" id="KW-0249">Electron transport</keyword>
<keyword evidence="3 7" id="KW-0479">Metal-binding</keyword>
<dbReference type="PANTHER" id="PTHR37823">
    <property type="entry name" value="CYTOCHROME C-553-LIKE"/>
    <property type="match status" value="1"/>
</dbReference>
<dbReference type="InterPro" id="IPR009056">
    <property type="entry name" value="Cyt_c-like_dom"/>
</dbReference>
<evidence type="ECO:0000256" key="1">
    <source>
        <dbReference type="ARBA" id="ARBA00022448"/>
    </source>
</evidence>
<organism evidence="11 12">
    <name type="scientific">Oceanobacillus halophilus</name>
    <dbReference type="NCBI Taxonomy" id="930130"/>
    <lineage>
        <taxon>Bacteria</taxon>
        <taxon>Bacillati</taxon>
        <taxon>Bacillota</taxon>
        <taxon>Bacilli</taxon>
        <taxon>Bacillales</taxon>
        <taxon>Bacillaceae</taxon>
        <taxon>Oceanobacillus</taxon>
    </lineage>
</organism>
<dbReference type="SUPFAM" id="SSF46626">
    <property type="entry name" value="Cytochrome c"/>
    <property type="match status" value="1"/>
</dbReference>
<name>A0A495A9D8_9BACI</name>
<evidence type="ECO:0000256" key="4">
    <source>
        <dbReference type="ARBA" id="ARBA00022982"/>
    </source>
</evidence>
<dbReference type="OrthoDB" id="7933886at2"/>
<dbReference type="Gene3D" id="1.10.760.10">
    <property type="entry name" value="Cytochrome c-like domain"/>
    <property type="match status" value="1"/>
</dbReference>
<feature type="chain" id="PRO_5038574926" evidence="9">
    <location>
        <begin position="21"/>
        <end position="124"/>
    </location>
</feature>
<evidence type="ECO:0000313" key="11">
    <source>
        <dbReference type="EMBL" id="RKQ35881.1"/>
    </source>
</evidence>
<dbReference type="GO" id="GO:0020037">
    <property type="term" value="F:heme binding"/>
    <property type="evidence" value="ECO:0007669"/>
    <property type="project" value="InterPro"/>
</dbReference>
<dbReference type="PROSITE" id="PS51257">
    <property type="entry name" value="PROKAR_LIPOPROTEIN"/>
    <property type="match status" value="1"/>
</dbReference>
<dbReference type="InterPro" id="IPR051811">
    <property type="entry name" value="Cytochrome_c550/c551-like"/>
</dbReference>
<feature type="binding site" description="axial binding residue" evidence="7">
    <location>
        <position position="67"/>
    </location>
    <ligand>
        <name>heme c</name>
        <dbReference type="ChEBI" id="CHEBI:61717"/>
    </ligand>
    <ligandPart>
        <name>Fe</name>
        <dbReference type="ChEBI" id="CHEBI:18248"/>
    </ligandPart>
</feature>
<feature type="compositionally biased region" description="Acidic residues" evidence="8">
    <location>
        <begin position="23"/>
        <end position="45"/>
    </location>
</feature>
<keyword evidence="2 6" id="KW-0349">Heme</keyword>
<feature type="binding site" description="axial binding residue" evidence="7">
    <location>
        <position position="102"/>
    </location>
    <ligand>
        <name>heme c</name>
        <dbReference type="ChEBI" id="CHEBI:61717"/>
    </ligand>
    <ligandPart>
        <name>Fe</name>
        <dbReference type="ChEBI" id="CHEBI:18248"/>
    </ligandPart>
</feature>
<feature type="binding site" description="covalent" evidence="6">
    <location>
        <position position="63"/>
    </location>
    <ligand>
        <name>heme c</name>
        <dbReference type="ChEBI" id="CHEBI:61717"/>
    </ligand>
</feature>
<sequence length="124" mass="12556">MKKWLVAILFGTVLTLAACGGDDGAEEPADNGDTATEEQNGDSETEGGTVDASAGEEVYAANCAGCHGADLSGGAGPELNQIGSKLSAEEIADIIQEGIGGMPAQKQVTGEDLDSLSNWLAEKQ</sequence>
<feature type="region of interest" description="Disordered" evidence="8">
    <location>
        <begin position="101"/>
        <end position="124"/>
    </location>
</feature>
<comment type="PTM">
    <text evidence="6">Binds 1 heme c group covalently per subunit.</text>
</comment>
<accession>A0A495A9D8</accession>
<proteinExistence type="predicted"/>